<feature type="region of interest" description="Disordered" evidence="1">
    <location>
        <begin position="677"/>
        <end position="703"/>
    </location>
</feature>
<evidence type="ECO:0000256" key="1">
    <source>
        <dbReference type="SAM" id="MobiDB-lite"/>
    </source>
</evidence>
<feature type="chain" id="PRO_5040208386" description="Viral A-type inclusion protein" evidence="2">
    <location>
        <begin position="32"/>
        <end position="703"/>
    </location>
</feature>
<dbReference type="OrthoDB" id="6372889at2759"/>
<proteinExistence type="predicted"/>
<protein>
    <recommendedName>
        <fullName evidence="5">Viral A-type inclusion protein</fullName>
    </recommendedName>
</protein>
<evidence type="ECO:0000256" key="2">
    <source>
        <dbReference type="SAM" id="SignalP"/>
    </source>
</evidence>
<keyword evidence="2" id="KW-0732">Signal</keyword>
<reference evidence="3" key="1">
    <citation type="submission" date="2022-01" db="EMBL/GenBank/DDBJ databases">
        <authorList>
            <person name="King R."/>
        </authorList>
    </citation>
    <scope>NUCLEOTIDE SEQUENCE</scope>
</reference>
<sequence length="703" mass="80779">MMVVKGVCRKGSLVICVANFLAFCCCDVSTSSNFNKFQSALQQQNIHTILGSIEERLRNLDNIYSMQLSQSIDVKLDQYNRKLENVDSKIMRLEALVMLNLGKISENISTKNFKDDIEKTNIYRKLDSIYENVVHRLNYIERQYEANFDKMQKNSEITMKRLEKIEESISKSNSDFEAELSDAIFAIDDLKTTYTSMEKKILNTTEAALNVSRDSFNLLSKSNIENRKSMNKLHDNIIGNLQYIDNKTSEHIKISDNTNGMLKQMQVELKEDFNSYANKVADMNTDIWKTSDTTEDDLKTIAKVVNATKIELQNGVRSLMLQLGKLSHKENSIPLGTDRYDELETKWNANFEKILTNQDVFMESCHRLQMDESQIESEISVMLNKLIDMLEKKFASETKDMKNFEKALKNHDGRTNRNLFQANQNIISLFEKSTVNTQIVTNEIRKVGTDLDTLFSFVQSTLTDSSSAANTKEMKKILDKLNQIESNATGPRTNNGNVTNHDIHKEIHRLSKEISSMIDEINNNTLNTCVHKNEVLKIIEVIMKNNSNENRSTSLGSKQNVTEGITDEIKHGVMRVFGPPPRLEKNQNQTTANIPKKQKCKQLRDMIDIRAGTVQICEEENKKPKRKKKKYDIDIRSESDSNEYDSEIDYLESTTENVDTIKDSTNEEIFTTHVYTTTTTDDPFHENIENKTEPKQTNTSRTF</sequence>
<accession>A0A9N9X0T4</accession>
<evidence type="ECO:0000313" key="4">
    <source>
        <dbReference type="Proteomes" id="UP001153737"/>
    </source>
</evidence>
<feature type="compositionally biased region" description="Basic and acidic residues" evidence="1">
    <location>
        <begin position="682"/>
        <end position="694"/>
    </location>
</feature>
<dbReference type="EMBL" id="OU896716">
    <property type="protein sequence ID" value="CAG9814213.1"/>
    <property type="molecule type" value="Genomic_DNA"/>
</dbReference>
<keyword evidence="4" id="KW-1185">Reference proteome</keyword>
<reference evidence="3" key="2">
    <citation type="submission" date="2022-10" db="EMBL/GenBank/DDBJ databases">
        <authorList>
            <consortium name="ENA_rothamsted_submissions"/>
            <consortium name="culmorum"/>
            <person name="King R."/>
        </authorList>
    </citation>
    <scope>NUCLEOTIDE SEQUENCE</scope>
</reference>
<evidence type="ECO:0008006" key="5">
    <source>
        <dbReference type="Google" id="ProtNLM"/>
    </source>
</evidence>
<feature type="signal peptide" evidence="2">
    <location>
        <begin position="1"/>
        <end position="31"/>
    </location>
</feature>
<organism evidence="3 4">
    <name type="scientific">Phaedon cochleariae</name>
    <name type="common">Mustard beetle</name>
    <dbReference type="NCBI Taxonomy" id="80249"/>
    <lineage>
        <taxon>Eukaryota</taxon>
        <taxon>Metazoa</taxon>
        <taxon>Ecdysozoa</taxon>
        <taxon>Arthropoda</taxon>
        <taxon>Hexapoda</taxon>
        <taxon>Insecta</taxon>
        <taxon>Pterygota</taxon>
        <taxon>Neoptera</taxon>
        <taxon>Endopterygota</taxon>
        <taxon>Coleoptera</taxon>
        <taxon>Polyphaga</taxon>
        <taxon>Cucujiformia</taxon>
        <taxon>Chrysomeloidea</taxon>
        <taxon>Chrysomelidae</taxon>
        <taxon>Chrysomelinae</taxon>
        <taxon>Chrysomelini</taxon>
        <taxon>Phaedon</taxon>
    </lineage>
</organism>
<dbReference type="Proteomes" id="UP001153737">
    <property type="component" value="Chromosome 10"/>
</dbReference>
<dbReference type="AlphaFoldDB" id="A0A9N9X0T4"/>
<evidence type="ECO:0000313" key="3">
    <source>
        <dbReference type="EMBL" id="CAG9814213.1"/>
    </source>
</evidence>
<name>A0A9N9X0T4_PHACE</name>
<gene>
    <name evidence="3" type="ORF">PHAECO_LOCUS1971</name>
</gene>